<accession>A0ABP0MSB5</accession>
<evidence type="ECO:0000313" key="2">
    <source>
        <dbReference type="EMBL" id="CAK9054385.1"/>
    </source>
</evidence>
<dbReference type="EMBL" id="CAXAMM010023891">
    <property type="protein sequence ID" value="CAK9054385.1"/>
    <property type="molecule type" value="Genomic_DNA"/>
</dbReference>
<feature type="chain" id="PRO_5046846943" evidence="1">
    <location>
        <begin position="23"/>
        <end position="380"/>
    </location>
</feature>
<dbReference type="Proteomes" id="UP001642464">
    <property type="component" value="Unassembled WGS sequence"/>
</dbReference>
<name>A0ABP0MSB5_9DINO</name>
<keyword evidence="1" id="KW-0732">Signal</keyword>
<feature type="signal peptide" evidence="1">
    <location>
        <begin position="1"/>
        <end position="22"/>
    </location>
</feature>
<comment type="caution">
    <text evidence="2">The sequence shown here is derived from an EMBL/GenBank/DDBJ whole genome shotgun (WGS) entry which is preliminary data.</text>
</comment>
<gene>
    <name evidence="2" type="ORF">SCF082_LOCUS29521</name>
</gene>
<evidence type="ECO:0000256" key="1">
    <source>
        <dbReference type="SAM" id="SignalP"/>
    </source>
</evidence>
<organism evidence="2 3">
    <name type="scientific">Durusdinium trenchii</name>
    <dbReference type="NCBI Taxonomy" id="1381693"/>
    <lineage>
        <taxon>Eukaryota</taxon>
        <taxon>Sar</taxon>
        <taxon>Alveolata</taxon>
        <taxon>Dinophyceae</taxon>
        <taxon>Suessiales</taxon>
        <taxon>Symbiodiniaceae</taxon>
        <taxon>Durusdinium</taxon>
    </lineage>
</organism>
<evidence type="ECO:0000313" key="3">
    <source>
        <dbReference type="Proteomes" id="UP001642464"/>
    </source>
</evidence>
<protein>
    <submittedName>
        <fullName evidence="2">Uncharacterized protein</fullName>
    </submittedName>
</protein>
<reference evidence="2 3" key="1">
    <citation type="submission" date="2024-02" db="EMBL/GenBank/DDBJ databases">
        <authorList>
            <person name="Chen Y."/>
            <person name="Shah S."/>
            <person name="Dougan E. K."/>
            <person name="Thang M."/>
            <person name="Chan C."/>
        </authorList>
    </citation>
    <scope>NUCLEOTIDE SEQUENCE [LARGE SCALE GENOMIC DNA]</scope>
</reference>
<keyword evidence="3" id="KW-1185">Reference proteome</keyword>
<sequence>MSRPRSRAMVALVLTLTATSHFFNLRCFVRPGARYTTHPAGRSHVRYAFPGGESIAAAIATGFAAVENFNKVGQFADLIQKWSSVMPGAELKLEVDKSTDDNVLKHVEKLCEEIVLAVDNNKTISVLGISSQRQANMGTRVVDDTPFQKLMTKVLAVNRSGCTAVHAEPGMGKSIASLRALPAGRVSKNYTVLLDGPFRAEMMRFFRVSSFELVVSVARMVFPALTQAGVSMNMIFDNGVEDDEDFHKSRTEWILLLKAAYESGHHLIVVTQSEALAMKIGSVNGERSRVSAEQETPEKYRWAKEQAREYLGYLLEARNIPPEAVGVEKFLSSCSIPDVYGGWKPIAMSNYLDFNETPEVLCTTSPTQNRAVWVRQLQQD</sequence>
<proteinExistence type="predicted"/>